<evidence type="ECO:0000256" key="2">
    <source>
        <dbReference type="ARBA" id="ARBA00022475"/>
    </source>
</evidence>
<dbReference type="GO" id="GO:0007165">
    <property type="term" value="P:signal transduction"/>
    <property type="evidence" value="ECO:0007669"/>
    <property type="project" value="UniProtKB-KW"/>
</dbReference>
<accession>A0A3S9A2Y1</accession>
<dbReference type="Gene3D" id="6.10.340.10">
    <property type="match status" value="1"/>
</dbReference>
<dbReference type="KEGG" id="palb:EJC50_10735"/>
<evidence type="ECO:0000256" key="1">
    <source>
        <dbReference type="ARBA" id="ARBA00004236"/>
    </source>
</evidence>
<name>A0A3S9A2Y1_9BACL</name>
<dbReference type="SMART" id="SM00304">
    <property type="entry name" value="HAMP"/>
    <property type="match status" value="1"/>
</dbReference>
<dbReference type="OrthoDB" id="2489132at2"/>
<organism evidence="10 11">
    <name type="scientific">Paenibacillus albus</name>
    <dbReference type="NCBI Taxonomy" id="2495582"/>
    <lineage>
        <taxon>Bacteria</taxon>
        <taxon>Bacillati</taxon>
        <taxon>Bacillota</taxon>
        <taxon>Bacilli</taxon>
        <taxon>Bacillales</taxon>
        <taxon>Paenibacillaceae</taxon>
        <taxon>Paenibacillus</taxon>
    </lineage>
</organism>
<dbReference type="PANTHER" id="PTHR32089:SF112">
    <property type="entry name" value="LYSOZYME-LIKE PROTEIN-RELATED"/>
    <property type="match status" value="1"/>
</dbReference>
<comment type="subcellular location">
    <subcellularLocation>
        <location evidence="1">Cell membrane</location>
    </subcellularLocation>
</comment>
<dbReference type="GO" id="GO:0005886">
    <property type="term" value="C:plasma membrane"/>
    <property type="evidence" value="ECO:0007669"/>
    <property type="project" value="UniProtKB-SubCell"/>
</dbReference>
<proteinExistence type="inferred from homology"/>
<evidence type="ECO:0000256" key="5">
    <source>
        <dbReference type="ARBA" id="ARBA00029447"/>
    </source>
</evidence>
<dbReference type="Proteomes" id="UP000272528">
    <property type="component" value="Chromosome"/>
</dbReference>
<feature type="domain" description="HAMP" evidence="9">
    <location>
        <begin position="62"/>
        <end position="114"/>
    </location>
</feature>
<dbReference type="InterPro" id="IPR004089">
    <property type="entry name" value="MCPsignal_dom"/>
</dbReference>
<feature type="transmembrane region" description="Helical" evidence="7">
    <location>
        <begin position="39"/>
        <end position="57"/>
    </location>
</feature>
<dbReference type="InterPro" id="IPR003660">
    <property type="entry name" value="HAMP_dom"/>
</dbReference>
<gene>
    <name evidence="10" type="ORF">EJC50_10735</name>
</gene>
<dbReference type="Gene3D" id="1.10.287.950">
    <property type="entry name" value="Methyl-accepting chemotaxis protein"/>
    <property type="match status" value="1"/>
</dbReference>
<evidence type="ECO:0000256" key="7">
    <source>
        <dbReference type="SAM" id="Phobius"/>
    </source>
</evidence>
<dbReference type="Pfam" id="PF00672">
    <property type="entry name" value="HAMP"/>
    <property type="match status" value="1"/>
</dbReference>
<reference evidence="11" key="1">
    <citation type="submission" date="2018-12" db="EMBL/GenBank/DDBJ databases">
        <title>Genome sequence of Peanibacillus sp.</title>
        <authorList>
            <person name="Subramani G."/>
            <person name="Srinivasan S."/>
            <person name="Kim M.K."/>
        </authorList>
    </citation>
    <scope>NUCLEOTIDE SEQUENCE [LARGE SCALE GENOMIC DNA]</scope>
    <source>
        <strain evidence="11">18JY67-1</strain>
    </source>
</reference>
<feature type="domain" description="Methyl-accepting transducer" evidence="8">
    <location>
        <begin position="133"/>
        <end position="390"/>
    </location>
</feature>
<comment type="similarity">
    <text evidence="5">Belongs to the methyl-accepting chemotaxis (MCP) protein family.</text>
</comment>
<evidence type="ECO:0000259" key="8">
    <source>
        <dbReference type="PROSITE" id="PS50111"/>
    </source>
</evidence>
<dbReference type="PROSITE" id="PS50885">
    <property type="entry name" value="HAMP"/>
    <property type="match status" value="1"/>
</dbReference>
<evidence type="ECO:0000256" key="4">
    <source>
        <dbReference type="ARBA" id="ARBA00023224"/>
    </source>
</evidence>
<dbReference type="SUPFAM" id="SSF58104">
    <property type="entry name" value="Methyl-accepting chemotaxis protein (MCP) signaling domain"/>
    <property type="match status" value="1"/>
</dbReference>
<evidence type="ECO:0000313" key="11">
    <source>
        <dbReference type="Proteomes" id="UP000272528"/>
    </source>
</evidence>
<keyword evidence="3 7" id="KW-0472">Membrane</keyword>
<evidence type="ECO:0000256" key="6">
    <source>
        <dbReference type="PROSITE-ProRule" id="PRU00284"/>
    </source>
</evidence>
<dbReference type="PROSITE" id="PS50111">
    <property type="entry name" value="CHEMOTAXIS_TRANSDUC_2"/>
    <property type="match status" value="1"/>
</dbReference>
<dbReference type="PANTHER" id="PTHR32089">
    <property type="entry name" value="METHYL-ACCEPTING CHEMOTAXIS PROTEIN MCPB"/>
    <property type="match status" value="1"/>
</dbReference>
<dbReference type="Pfam" id="PF00015">
    <property type="entry name" value="MCPsignal"/>
    <property type="match status" value="1"/>
</dbReference>
<dbReference type="CDD" id="cd06225">
    <property type="entry name" value="HAMP"/>
    <property type="match status" value="1"/>
</dbReference>
<evidence type="ECO:0000313" key="10">
    <source>
        <dbReference type="EMBL" id="AZN40071.1"/>
    </source>
</evidence>
<dbReference type="AlphaFoldDB" id="A0A3S9A2Y1"/>
<dbReference type="RefSeq" id="WP_126015282.1">
    <property type="nucleotide sequence ID" value="NZ_CP034437.1"/>
</dbReference>
<protein>
    <submittedName>
        <fullName evidence="10">Methyl-accepting chemotaxis protein</fullName>
    </submittedName>
</protein>
<keyword evidence="11" id="KW-1185">Reference proteome</keyword>
<sequence>MQWFHSMSIRNKLLTGCYSIVAIFSIALILGLLLTGGSIVLGLVIIVIAAAVTFPLVRVIETALTSSIDEITSIAFGIAKGDFTQKVDVSSSSSLGELGHSFNSMVDKLRDILKETSTIARVVNDTSHNIFDKNINLKQVMEQVATSAGELATGANTISEDVSDMAESIRDIENKVTNYAHSTKEMNVHSDQTIALVERGRQAVESQSHGMTRNVEATSQVAAAIEELARKADGISAITRTISDLAEQTNLLSLNASIEAARAGEHGRGFAVVAQEVRKLAEESTSSTKEIHTLVRSIDQGVKQAIQNIKVNEEVVHLQMQMLRDTEHVFSELVTSVQFITQQITEFSAESDQMMESARKISGTIQNISAITQQSAAGTEQVSASMNEQMGSVQDVVTETEKMQQIVMQLQRTMSIFKI</sequence>
<dbReference type="EMBL" id="CP034437">
    <property type="protein sequence ID" value="AZN40071.1"/>
    <property type="molecule type" value="Genomic_DNA"/>
</dbReference>
<dbReference type="SMART" id="SM00283">
    <property type="entry name" value="MA"/>
    <property type="match status" value="1"/>
</dbReference>
<keyword evidence="7" id="KW-0812">Transmembrane</keyword>
<keyword evidence="4 6" id="KW-0807">Transducer</keyword>
<evidence type="ECO:0000259" key="9">
    <source>
        <dbReference type="PROSITE" id="PS50885"/>
    </source>
</evidence>
<evidence type="ECO:0000256" key="3">
    <source>
        <dbReference type="ARBA" id="ARBA00023136"/>
    </source>
</evidence>
<keyword evidence="7" id="KW-1133">Transmembrane helix</keyword>
<feature type="transmembrane region" description="Helical" evidence="7">
    <location>
        <begin position="12"/>
        <end position="33"/>
    </location>
</feature>
<keyword evidence="2" id="KW-1003">Cell membrane</keyword>